<sequence length="149" mass="17001">MKKTTTLTYNIETCDGVSMRELEYKDYAKNEKGEENLLHYKVKNCVKVDEVEDGGNGGNGDGMKVIGESFNKIYKMDNIIDETVGVSSNCDDWKIHEYKNHQLDKEYKVGYDTIKFDIKSELLELEARGVSEVAHSYIEDKDVEDGKVV</sequence>
<dbReference type="EMBL" id="MN740526">
    <property type="protein sequence ID" value="QHU31410.1"/>
    <property type="molecule type" value="Genomic_DNA"/>
</dbReference>
<proteinExistence type="predicted"/>
<evidence type="ECO:0000313" key="1">
    <source>
        <dbReference type="EMBL" id="QHU31410.1"/>
    </source>
</evidence>
<protein>
    <submittedName>
        <fullName evidence="1">Uncharacterized protein</fullName>
    </submittedName>
</protein>
<organism evidence="1">
    <name type="scientific">viral metagenome</name>
    <dbReference type="NCBI Taxonomy" id="1070528"/>
    <lineage>
        <taxon>unclassified sequences</taxon>
        <taxon>metagenomes</taxon>
        <taxon>organismal metagenomes</taxon>
    </lineage>
</organism>
<name>A0A6C0LM59_9ZZZZ</name>
<dbReference type="AlphaFoldDB" id="A0A6C0LM59"/>
<reference evidence="1" key="1">
    <citation type="journal article" date="2020" name="Nature">
        <title>Giant virus diversity and host interactions through global metagenomics.</title>
        <authorList>
            <person name="Schulz F."/>
            <person name="Roux S."/>
            <person name="Paez-Espino D."/>
            <person name="Jungbluth S."/>
            <person name="Walsh D.A."/>
            <person name="Denef V.J."/>
            <person name="McMahon K.D."/>
            <person name="Konstantinidis K.T."/>
            <person name="Eloe-Fadrosh E.A."/>
            <person name="Kyrpides N.C."/>
            <person name="Woyke T."/>
        </authorList>
    </citation>
    <scope>NUCLEOTIDE SEQUENCE</scope>
    <source>
        <strain evidence="1">GVMAG-M-3300027963-21</strain>
    </source>
</reference>
<accession>A0A6C0LM59</accession>